<organism evidence="1 2">
    <name type="scientific">Calicophoron daubneyi</name>
    <name type="common">Rumen fluke</name>
    <name type="synonym">Paramphistomum daubneyi</name>
    <dbReference type="NCBI Taxonomy" id="300641"/>
    <lineage>
        <taxon>Eukaryota</taxon>
        <taxon>Metazoa</taxon>
        <taxon>Spiralia</taxon>
        <taxon>Lophotrochozoa</taxon>
        <taxon>Platyhelminthes</taxon>
        <taxon>Trematoda</taxon>
        <taxon>Digenea</taxon>
        <taxon>Plagiorchiida</taxon>
        <taxon>Pronocephalata</taxon>
        <taxon>Paramphistomoidea</taxon>
        <taxon>Paramphistomidae</taxon>
        <taxon>Calicophoron</taxon>
    </lineage>
</organism>
<dbReference type="EMBL" id="CAXLJL010000390">
    <property type="protein sequence ID" value="CAL5137448.1"/>
    <property type="molecule type" value="Genomic_DNA"/>
</dbReference>
<gene>
    <name evidence="1" type="ORF">CDAUBV1_LOCUS11759</name>
</gene>
<sequence length="256" mass="29335">MNTGTFGLYMITIRLLSTDTLRINSLKSVSEPMPVFKIITPSLESGKTNYKIHTWRTDDDLYHISWERVIEKIESILETRQPYFSVYVWDGQVKDQVTNHRQFVTAASRMLENRSCGKYIQLLIELKEPSSECDDNYRIYRSNHIQGAQKRVKSPPLPPSQNVLPQAKKLPKPFPVLVNPPGRTYRTSPMLLNTRTGVASSDAPLGPTTVNAGFRFLKAMGYTHDEQTLRNLIQMYKGNLSHVIEHLESNQNMYGM</sequence>
<evidence type="ECO:0000313" key="2">
    <source>
        <dbReference type="Proteomes" id="UP001497525"/>
    </source>
</evidence>
<dbReference type="AlphaFoldDB" id="A0AAV2TM27"/>
<evidence type="ECO:0000313" key="1">
    <source>
        <dbReference type="EMBL" id="CAL5137448.1"/>
    </source>
</evidence>
<accession>A0AAV2TM27</accession>
<reference evidence="1" key="1">
    <citation type="submission" date="2024-06" db="EMBL/GenBank/DDBJ databases">
        <authorList>
            <person name="Liu X."/>
            <person name="Lenzi L."/>
            <person name="Haldenby T S."/>
            <person name="Uol C."/>
        </authorList>
    </citation>
    <scope>NUCLEOTIDE SEQUENCE</scope>
</reference>
<proteinExistence type="predicted"/>
<protein>
    <recommendedName>
        <fullName evidence="3">UBA domain-containing protein</fullName>
    </recommendedName>
</protein>
<dbReference type="Proteomes" id="UP001497525">
    <property type="component" value="Unassembled WGS sequence"/>
</dbReference>
<evidence type="ECO:0008006" key="3">
    <source>
        <dbReference type="Google" id="ProtNLM"/>
    </source>
</evidence>
<name>A0AAV2TM27_CALDB</name>
<comment type="caution">
    <text evidence="1">The sequence shown here is derived from an EMBL/GenBank/DDBJ whole genome shotgun (WGS) entry which is preliminary data.</text>
</comment>